<reference evidence="1 2" key="1">
    <citation type="submission" date="2014-06" db="EMBL/GenBank/DDBJ databases">
        <title>The draft genome sequence of Idiomarina salinarum ISL-52.</title>
        <authorList>
            <person name="Du J."/>
            <person name="Shao Z."/>
        </authorList>
    </citation>
    <scope>NUCLEOTIDE SEQUENCE [LARGE SCALE GENOMIC DNA]</scope>
    <source>
        <strain evidence="1 2">ISL-52</strain>
    </source>
</reference>
<gene>
    <name evidence="1" type="ORF">IDSA_07925</name>
</gene>
<dbReference type="OrthoDB" id="6238797at2"/>
<evidence type="ECO:0000313" key="1">
    <source>
        <dbReference type="EMBL" id="KFZ30989.1"/>
    </source>
</evidence>
<proteinExistence type="predicted"/>
<dbReference type="EMBL" id="JPER01000003">
    <property type="protein sequence ID" value="KFZ30989.1"/>
    <property type="molecule type" value="Genomic_DNA"/>
</dbReference>
<evidence type="ECO:0000313" key="2">
    <source>
        <dbReference type="Proteomes" id="UP000054363"/>
    </source>
</evidence>
<comment type="caution">
    <text evidence="1">The sequence shown here is derived from an EMBL/GenBank/DDBJ whole genome shotgun (WGS) entry which is preliminary data.</text>
</comment>
<dbReference type="Proteomes" id="UP000054363">
    <property type="component" value="Unassembled WGS sequence"/>
</dbReference>
<protein>
    <submittedName>
        <fullName evidence="1">Uncharacterized protein</fullName>
    </submittedName>
</protein>
<keyword evidence="2" id="KW-1185">Reference proteome</keyword>
<dbReference type="AlphaFoldDB" id="A0A094IYS6"/>
<accession>A0A094IYS6</accession>
<dbReference type="STRING" id="435908.IDSA_07925"/>
<dbReference type="RefSeq" id="WP_034775600.1">
    <property type="nucleotide sequence ID" value="NZ_JPER01000003.1"/>
</dbReference>
<dbReference type="eggNOG" id="ENOG5031IDW">
    <property type="taxonomic scope" value="Bacteria"/>
</dbReference>
<sequence>MTFVIQQLDWYKRRKPTDAPRPVSVEVPDFRKEVNHFCDIQVIFDAGDVATLKGRVTQNPITGIWSVHGINSLGQSISARYVED</sequence>
<organism evidence="1 2">
    <name type="scientific">Pseudidiomarina salinarum</name>
    <dbReference type="NCBI Taxonomy" id="435908"/>
    <lineage>
        <taxon>Bacteria</taxon>
        <taxon>Pseudomonadati</taxon>
        <taxon>Pseudomonadota</taxon>
        <taxon>Gammaproteobacteria</taxon>
        <taxon>Alteromonadales</taxon>
        <taxon>Idiomarinaceae</taxon>
        <taxon>Pseudidiomarina</taxon>
    </lineage>
</organism>
<name>A0A094IYS6_9GAMM</name>